<evidence type="ECO:0000256" key="2">
    <source>
        <dbReference type="SAM" id="SignalP"/>
    </source>
</evidence>
<dbReference type="RefSeq" id="WP_081554429.1">
    <property type="nucleotide sequence ID" value="NZ_MUKV01000002.1"/>
</dbReference>
<evidence type="ECO:0000256" key="1">
    <source>
        <dbReference type="SAM" id="MobiDB-lite"/>
    </source>
</evidence>
<name>A0A1W0D958_9NEIS</name>
<dbReference type="AlphaFoldDB" id="A0A1W0D958"/>
<evidence type="ECO:0000313" key="4">
    <source>
        <dbReference type="Proteomes" id="UP000192721"/>
    </source>
</evidence>
<feature type="region of interest" description="Disordered" evidence="1">
    <location>
        <begin position="106"/>
        <end position="129"/>
    </location>
</feature>
<comment type="caution">
    <text evidence="3">The sequence shown here is derived from an EMBL/GenBank/DDBJ whole genome shotgun (WGS) entry which is preliminary data.</text>
</comment>
<evidence type="ECO:0000313" key="3">
    <source>
        <dbReference type="EMBL" id="OQS43545.1"/>
    </source>
</evidence>
<dbReference type="Pfam" id="PF11304">
    <property type="entry name" value="DUF3106"/>
    <property type="match status" value="1"/>
</dbReference>
<reference evidence="3 4" key="1">
    <citation type="submission" date="2017-02" db="EMBL/GenBank/DDBJ databases">
        <title>Chromobacterium haemolyticum H5244.</title>
        <authorList>
            <person name="Gulvik C.A."/>
        </authorList>
    </citation>
    <scope>NUCLEOTIDE SEQUENCE [LARGE SCALE GENOMIC DNA]</scope>
    <source>
        <strain evidence="3 4">H5244</strain>
    </source>
</reference>
<proteinExistence type="predicted"/>
<keyword evidence="2" id="KW-0732">Signal</keyword>
<organism evidence="3 4">
    <name type="scientific">Chromobacterium haemolyticum</name>
    <dbReference type="NCBI Taxonomy" id="394935"/>
    <lineage>
        <taxon>Bacteria</taxon>
        <taxon>Pseudomonadati</taxon>
        <taxon>Pseudomonadota</taxon>
        <taxon>Betaproteobacteria</taxon>
        <taxon>Neisseriales</taxon>
        <taxon>Chromobacteriaceae</taxon>
        <taxon>Chromobacterium</taxon>
    </lineage>
</organism>
<feature type="signal peptide" evidence="2">
    <location>
        <begin position="1"/>
        <end position="23"/>
    </location>
</feature>
<protein>
    <recommendedName>
        <fullName evidence="5">DUF3106 domain-containing protein</fullName>
    </recommendedName>
</protein>
<accession>A0A1W0D958</accession>
<dbReference type="InterPro" id="IPR021455">
    <property type="entry name" value="DUF3106"/>
</dbReference>
<dbReference type="Proteomes" id="UP000192721">
    <property type="component" value="Unassembled WGS sequence"/>
</dbReference>
<dbReference type="EMBL" id="MUKV01000002">
    <property type="protein sequence ID" value="OQS43545.1"/>
    <property type="molecule type" value="Genomic_DNA"/>
</dbReference>
<sequence>MNSGRRLLLALCLSGLLAPATKASPPANPRWAQLSAEQQQVLAPLATEWDRYAPYKKQNLLAIVPQFQQLPEAQRQRVQQKLKAWSELSQQQRDEIRANWKMLQQMPPEQRRQAIQRLRQQHEAQDASR</sequence>
<gene>
    <name evidence="3" type="ORF">B0T45_02210</name>
</gene>
<feature type="compositionally biased region" description="Basic and acidic residues" evidence="1">
    <location>
        <begin position="120"/>
        <end position="129"/>
    </location>
</feature>
<evidence type="ECO:0008006" key="5">
    <source>
        <dbReference type="Google" id="ProtNLM"/>
    </source>
</evidence>
<feature type="chain" id="PRO_5012890318" description="DUF3106 domain-containing protein" evidence="2">
    <location>
        <begin position="24"/>
        <end position="129"/>
    </location>
</feature>